<feature type="region of interest" description="Disordered" evidence="3">
    <location>
        <begin position="115"/>
        <end position="135"/>
    </location>
</feature>
<dbReference type="PANTHER" id="PTHR31001">
    <property type="entry name" value="UNCHARACTERIZED TRANSCRIPTIONAL REGULATORY PROTEIN"/>
    <property type="match status" value="1"/>
</dbReference>
<gene>
    <name evidence="5" type="ORF">SEPCBS57363_002012</name>
</gene>
<accession>A0ABP0DDH9</accession>
<evidence type="ECO:0000256" key="1">
    <source>
        <dbReference type="ARBA" id="ARBA00004123"/>
    </source>
</evidence>
<comment type="caution">
    <text evidence="5">The sequence shown here is derived from an EMBL/GenBank/DDBJ whole genome shotgun (WGS) entry which is preliminary data.</text>
</comment>
<dbReference type="SMART" id="SM00906">
    <property type="entry name" value="Fungal_trans"/>
    <property type="match status" value="1"/>
</dbReference>
<dbReference type="InterPro" id="IPR050613">
    <property type="entry name" value="Sec_Metabolite_Reg"/>
</dbReference>
<dbReference type="Pfam" id="PF04082">
    <property type="entry name" value="Fungal_trans"/>
    <property type="match status" value="1"/>
</dbReference>
<feature type="domain" description="Xylanolytic transcriptional activator regulatory" evidence="4">
    <location>
        <begin position="290"/>
        <end position="363"/>
    </location>
</feature>
<protein>
    <recommendedName>
        <fullName evidence="4">Xylanolytic transcriptional activator regulatory domain-containing protein</fullName>
    </recommendedName>
</protein>
<keyword evidence="2" id="KW-0539">Nucleus</keyword>
<comment type="subcellular location">
    <subcellularLocation>
        <location evidence="1">Nucleus</location>
    </subcellularLocation>
</comment>
<evidence type="ECO:0000256" key="3">
    <source>
        <dbReference type="SAM" id="MobiDB-lite"/>
    </source>
</evidence>
<evidence type="ECO:0000256" key="2">
    <source>
        <dbReference type="ARBA" id="ARBA00023242"/>
    </source>
</evidence>
<organism evidence="5 6">
    <name type="scientific">Sporothrix epigloea</name>
    <dbReference type="NCBI Taxonomy" id="1892477"/>
    <lineage>
        <taxon>Eukaryota</taxon>
        <taxon>Fungi</taxon>
        <taxon>Dikarya</taxon>
        <taxon>Ascomycota</taxon>
        <taxon>Pezizomycotina</taxon>
        <taxon>Sordariomycetes</taxon>
        <taxon>Sordariomycetidae</taxon>
        <taxon>Ophiostomatales</taxon>
        <taxon>Ophiostomataceae</taxon>
        <taxon>Sporothrix</taxon>
    </lineage>
</organism>
<sequence length="779" mass="86278">MFAPKPPRILACVLCQHRKISTPAPARKRRRPNQDLQDRLTRCEELLKVYIDGKPEEEASPTVVDSAENLFTPESALKWKPPGKLIVEDDGGVRFVDSVMLGTIHEELRAMREIVDSEDNEDTTPDTTTTPDDNSDLILAGVGMHGVNGTEAGVNGPRAPATLEELQPSPGHIFRLWQTFLERVNPLTKVIHVPTLQPYVVEAASGSSNVPPSVKTLLFAIYTLSTVSMTPDECLSMLGYSRETALQRFSSGVRLCLLKTNFLKSYDLETLQALVIYLISLQGRYNRHAAWILNGVVLRIAQKMGLHRDGEVLGLSPFETEIRRRVWWQIMMVDVKYALMSGLSHSMLPRLWDTKEPKNVNDADLFPAATEPVQDREGPTEMVMIMMYNRLGRFLIETPGVDPMILLSDDEAFRGPNSPSAQLIETYRRLISGLAQNLLVITDKYCDPTAGPLHELALDVKSEVLQKLEKVLLPAKEREFSDEVKTPADHAFQVAVDTTMHDNEIKIKAKNNQFAWFSRLYFQDNMFMFVVGQLCIRTTGKLVEKAWMAVEATYVNYPDLYDVTQRSYYQIAMFVLRAWRTRMNILRARQNLTGGPMPEPPEYICKLRMLLPTQDDSTSGSAGAAGAGLSGSVMRENSSTVPLSTYGGGYLPGCSSGMSSEMSTGMSWGAPLGASSSGLASNLSARTDTTSPSTGAGTGPNTLNTAASSDTLVTSIDELSILGEDKNMFQQPDQGLDQFLTQPSYMDPNNIDWDMWGSILPSGSSTAFDDFNLNSNNPW</sequence>
<evidence type="ECO:0000259" key="4">
    <source>
        <dbReference type="SMART" id="SM00906"/>
    </source>
</evidence>
<dbReference type="Proteomes" id="UP001642501">
    <property type="component" value="Unassembled WGS sequence"/>
</dbReference>
<reference evidence="5 6" key="1">
    <citation type="submission" date="2024-01" db="EMBL/GenBank/DDBJ databases">
        <authorList>
            <person name="Allen C."/>
            <person name="Tagirdzhanova G."/>
        </authorList>
    </citation>
    <scope>NUCLEOTIDE SEQUENCE [LARGE SCALE GENOMIC DNA]</scope>
    <source>
        <strain evidence="5 6">CBS 573.63</strain>
    </source>
</reference>
<feature type="region of interest" description="Disordered" evidence="3">
    <location>
        <begin position="679"/>
        <end position="706"/>
    </location>
</feature>
<keyword evidence="6" id="KW-1185">Reference proteome</keyword>
<dbReference type="InterPro" id="IPR007219">
    <property type="entry name" value="XnlR_reg_dom"/>
</dbReference>
<feature type="compositionally biased region" description="Low complexity" evidence="3">
    <location>
        <begin position="679"/>
        <end position="702"/>
    </location>
</feature>
<evidence type="ECO:0000313" key="6">
    <source>
        <dbReference type="Proteomes" id="UP001642501"/>
    </source>
</evidence>
<proteinExistence type="predicted"/>
<dbReference type="EMBL" id="CAWUOM010000024">
    <property type="protein sequence ID" value="CAK7266283.1"/>
    <property type="molecule type" value="Genomic_DNA"/>
</dbReference>
<dbReference type="CDD" id="cd12148">
    <property type="entry name" value="fungal_TF_MHR"/>
    <property type="match status" value="1"/>
</dbReference>
<dbReference type="PANTHER" id="PTHR31001:SF85">
    <property type="entry name" value="ZN(II)2CYS6 TRANSCRIPTION FACTOR (EUROFUNG)"/>
    <property type="match status" value="1"/>
</dbReference>
<name>A0ABP0DDH9_9PEZI</name>
<evidence type="ECO:0000313" key="5">
    <source>
        <dbReference type="EMBL" id="CAK7266283.1"/>
    </source>
</evidence>